<protein>
    <recommendedName>
        <fullName evidence="10">Methyltransferase type 11 domain-containing protein</fullName>
    </recommendedName>
</protein>
<feature type="region of interest" description="Disordered" evidence="8">
    <location>
        <begin position="634"/>
        <end position="655"/>
    </location>
</feature>
<name>A0ABD2IE98_9BILA</name>
<keyword evidence="7 9" id="KW-0472">Membrane</keyword>
<accession>A0ABD2IE98</accession>
<dbReference type="EMBL" id="JBICBT010001358">
    <property type="protein sequence ID" value="KAL3071493.1"/>
    <property type="molecule type" value="Genomic_DNA"/>
</dbReference>
<dbReference type="AlphaFoldDB" id="A0ABD2IE98"/>
<keyword evidence="5 9" id="KW-0812">Transmembrane</keyword>
<evidence type="ECO:0000256" key="2">
    <source>
        <dbReference type="ARBA" id="ARBA00007647"/>
    </source>
</evidence>
<evidence type="ECO:0000313" key="11">
    <source>
        <dbReference type="EMBL" id="KAL3071493.1"/>
    </source>
</evidence>
<dbReference type="Gene3D" id="3.40.50.150">
    <property type="entry name" value="Vaccinia Virus protein VP39"/>
    <property type="match status" value="1"/>
</dbReference>
<evidence type="ECO:0000256" key="4">
    <source>
        <dbReference type="ARBA" id="ARBA00022679"/>
    </source>
</evidence>
<dbReference type="CDD" id="cd02440">
    <property type="entry name" value="AdoMet_MTases"/>
    <property type="match status" value="1"/>
</dbReference>
<evidence type="ECO:0000313" key="12">
    <source>
        <dbReference type="Proteomes" id="UP001620626"/>
    </source>
</evidence>
<evidence type="ECO:0000256" key="1">
    <source>
        <dbReference type="ARBA" id="ARBA00004167"/>
    </source>
</evidence>
<keyword evidence="12" id="KW-1185">Reference proteome</keyword>
<evidence type="ECO:0000256" key="5">
    <source>
        <dbReference type="ARBA" id="ARBA00022692"/>
    </source>
</evidence>
<sequence length="855" mass="97965">MQILNVTDDWVVEVIRRLIETAHRMITHEKMQRFFTDFLHWLRFGLRWLNAKNSVLNKKFKFSTLICTFFCVYIVQQLLPIIFPIRPPPAPVFKPITRDVIIYATFSYKNSTSFGLSSHDTFVLLMIADRSDNFPFMRCAREKTESEPVLAQVEHYDYTGLCNLIMFIAVCNFPSPSAADERRRADGAGERSDQWQEERVLLDLGPQVLANDQLRQQYVDPNYHELVIRKADQTPRNFVICVSRIFAFEKWQLLITAMEVYKSLGVDLVVLHIVSALSAVFKLIKAYEAEGRLAVRMGFKLPILKAMNFDPELQIEYSGQLAMAHECFYEFRESAKFISLLDLDDLLVTTQFTSFGDALNAALLQHPRAPFFYVNKLESGILLPRHKKLSSRNFVHNFRELIFTKKLYNSEKLVLRPPLIDAFWVHLTRHYKGKDKPVQLSTDYMAILHLSKDIQANATKGYNDKLLTNFDGQLGNGSAFLNDTKIMKYPFTVPLVQALRFTEGKSGMYRNQKQILQKHHYANSSLQGACFKEDPFYNDQQKAEENDYDIISATSIITTTTSSSVVDSSDNGQQKALKIVYNDYSIIPIIPKSSIIITTTTSSVIDSSDNGQENAPKIDYNITSSPQIITKIRSSVVDSSETSKPNETTNSSTSKPNFIRVGNFVKIQYNESKLAHRLLDGKRGIEIGASMHNPFGLDTLNIDYNDDPLAHFQVHQINISGSAAKVHIVAPGDKLPFSNNSVDFVINSHVLEHFYDPIRTIEEWLRVVKPGGFVYMDIPHKERIFDRKRNRTTLAELLDRHENPMPGDDIQNHHQSVWITEDLLELCRHFNWTVAEWRDSDDKLGIGFTIVIKKT</sequence>
<comment type="caution">
    <text evidence="11">The sequence shown here is derived from an EMBL/GenBank/DDBJ whole genome shotgun (WGS) entry which is preliminary data.</text>
</comment>
<dbReference type="InterPro" id="IPR029063">
    <property type="entry name" value="SAM-dependent_MTases_sf"/>
</dbReference>
<dbReference type="Pfam" id="PF01697">
    <property type="entry name" value="Glyco_transf_92"/>
    <property type="match status" value="1"/>
</dbReference>
<dbReference type="GO" id="GO:0016020">
    <property type="term" value="C:membrane"/>
    <property type="evidence" value="ECO:0007669"/>
    <property type="project" value="UniProtKB-SubCell"/>
</dbReference>
<feature type="transmembrane region" description="Helical" evidence="9">
    <location>
        <begin position="62"/>
        <end position="83"/>
    </location>
</feature>
<dbReference type="Proteomes" id="UP001620626">
    <property type="component" value="Unassembled WGS sequence"/>
</dbReference>
<evidence type="ECO:0000256" key="7">
    <source>
        <dbReference type="ARBA" id="ARBA00023136"/>
    </source>
</evidence>
<keyword evidence="3" id="KW-0328">Glycosyltransferase</keyword>
<comment type="similarity">
    <text evidence="2">Belongs to the glycosyltransferase 92 family.</text>
</comment>
<reference evidence="11 12" key="1">
    <citation type="submission" date="2024-10" db="EMBL/GenBank/DDBJ databases">
        <authorList>
            <person name="Kim D."/>
        </authorList>
    </citation>
    <scope>NUCLEOTIDE SEQUENCE [LARGE SCALE GENOMIC DNA]</scope>
    <source>
        <strain evidence="11">BH-2024</strain>
    </source>
</reference>
<feature type="domain" description="Methyltransferase type 11" evidence="10">
    <location>
        <begin position="721"/>
        <end position="775"/>
    </location>
</feature>
<dbReference type="PANTHER" id="PTHR21645">
    <property type="entry name" value="GLYCOSYLTRANSFERASE FAMILY 92 PROTEIN"/>
    <property type="match status" value="1"/>
</dbReference>
<evidence type="ECO:0000256" key="3">
    <source>
        <dbReference type="ARBA" id="ARBA00022676"/>
    </source>
</evidence>
<dbReference type="Pfam" id="PF08241">
    <property type="entry name" value="Methyltransf_11"/>
    <property type="match status" value="1"/>
</dbReference>
<dbReference type="InterPro" id="IPR008166">
    <property type="entry name" value="Glyco_transf_92"/>
</dbReference>
<proteinExistence type="inferred from homology"/>
<evidence type="ECO:0000256" key="6">
    <source>
        <dbReference type="ARBA" id="ARBA00022989"/>
    </source>
</evidence>
<dbReference type="InterPro" id="IPR052012">
    <property type="entry name" value="GTase_92"/>
</dbReference>
<keyword evidence="4" id="KW-0808">Transferase</keyword>
<evidence type="ECO:0000256" key="8">
    <source>
        <dbReference type="SAM" id="MobiDB-lite"/>
    </source>
</evidence>
<dbReference type="PANTHER" id="PTHR21645:SF22">
    <property type="entry name" value="GLYCOSYLTRANSFERASE FAMILY 92 PROTEIN"/>
    <property type="match status" value="1"/>
</dbReference>
<evidence type="ECO:0000259" key="10">
    <source>
        <dbReference type="Pfam" id="PF08241"/>
    </source>
</evidence>
<dbReference type="InterPro" id="IPR013216">
    <property type="entry name" value="Methyltransf_11"/>
</dbReference>
<organism evidence="11 12">
    <name type="scientific">Heterodera trifolii</name>
    <dbReference type="NCBI Taxonomy" id="157864"/>
    <lineage>
        <taxon>Eukaryota</taxon>
        <taxon>Metazoa</taxon>
        <taxon>Ecdysozoa</taxon>
        <taxon>Nematoda</taxon>
        <taxon>Chromadorea</taxon>
        <taxon>Rhabditida</taxon>
        <taxon>Tylenchina</taxon>
        <taxon>Tylenchomorpha</taxon>
        <taxon>Tylenchoidea</taxon>
        <taxon>Heteroderidae</taxon>
        <taxon>Heteroderinae</taxon>
        <taxon>Heterodera</taxon>
    </lineage>
</organism>
<dbReference type="SUPFAM" id="SSF53335">
    <property type="entry name" value="S-adenosyl-L-methionine-dependent methyltransferases"/>
    <property type="match status" value="1"/>
</dbReference>
<evidence type="ECO:0000256" key="9">
    <source>
        <dbReference type="SAM" id="Phobius"/>
    </source>
</evidence>
<keyword evidence="6 9" id="KW-1133">Transmembrane helix</keyword>
<comment type="subcellular location">
    <subcellularLocation>
        <location evidence="1">Membrane</location>
        <topology evidence="1">Single-pass membrane protein</topology>
    </subcellularLocation>
</comment>
<gene>
    <name evidence="11" type="ORF">niasHT_031857</name>
</gene>
<dbReference type="GO" id="GO:0016757">
    <property type="term" value="F:glycosyltransferase activity"/>
    <property type="evidence" value="ECO:0007669"/>
    <property type="project" value="UniProtKB-KW"/>
</dbReference>